<dbReference type="Gene3D" id="3.20.20.70">
    <property type="entry name" value="Aldolase class I"/>
    <property type="match status" value="1"/>
</dbReference>
<dbReference type="SUPFAM" id="SSF51395">
    <property type="entry name" value="FMN-linked oxidoreductases"/>
    <property type="match status" value="1"/>
</dbReference>
<dbReference type="Proteomes" id="UP000248079">
    <property type="component" value="Unassembled WGS sequence"/>
</dbReference>
<proteinExistence type="predicted"/>
<dbReference type="RefSeq" id="WP_110362128.1">
    <property type="nucleotide sequence ID" value="NZ_QFLI01000009.1"/>
</dbReference>
<gene>
    <name evidence="1" type="ORF">DF185_17855</name>
</gene>
<sequence length="330" mass="37308">MTDRKKDHIELAFRSQIEKSFVDDRFYYEPFINTHLQKELKPFSFLGKEIRTPIWVSSMTGGTKLAGKINANLARACAEFGMGMGLGSCRLLLEDDTYLEDFDVRHVLGSDLPLYANLGICQLEELIKNNELSKISNLVSKLQADGIIIHVNPMQEWLQPEGDLIVRPPIESIKDLLKYADYPVIVKEVGQGFGPNSLNQLLQLPLQAIEFGAFGGTNFAKIEMMRNPDKLIQLYEPLAKIGHTADQMLEWTNAIVESNKHIKCKELIISGGIHSFIDGYYLTEKSKLPAIYGQASELLKYAQDSYSDLQKYLQTQIEGLKIANTYLKLK</sequence>
<dbReference type="AlphaFoldDB" id="A0A2V3ZXH4"/>
<dbReference type="GO" id="GO:0010181">
    <property type="term" value="F:FMN binding"/>
    <property type="evidence" value="ECO:0007669"/>
    <property type="project" value="InterPro"/>
</dbReference>
<keyword evidence="1" id="KW-0413">Isomerase</keyword>
<comment type="caution">
    <text evidence="1">The sequence shown here is derived from an EMBL/GenBank/DDBJ whole genome shotgun (WGS) entry which is preliminary data.</text>
</comment>
<organism evidence="1 2">
    <name type="scientific">Marinifilum breve</name>
    <dbReference type="NCBI Taxonomy" id="2184082"/>
    <lineage>
        <taxon>Bacteria</taxon>
        <taxon>Pseudomonadati</taxon>
        <taxon>Bacteroidota</taxon>
        <taxon>Bacteroidia</taxon>
        <taxon>Marinilabiliales</taxon>
        <taxon>Marinifilaceae</taxon>
    </lineage>
</organism>
<protein>
    <submittedName>
        <fullName evidence="1">Type 2 isopentenyl-diphosphate Delta-isomerase</fullName>
    </submittedName>
</protein>
<reference evidence="1 2" key="1">
    <citation type="submission" date="2018-05" db="EMBL/GenBank/DDBJ databases">
        <title>Marinifilum breve JC075T sp. nov., a marine bacterium isolated from Yongle Blue Hole in the South China Sea.</title>
        <authorList>
            <person name="Fu T."/>
        </authorList>
    </citation>
    <scope>NUCLEOTIDE SEQUENCE [LARGE SCALE GENOMIC DNA]</scope>
    <source>
        <strain evidence="1 2">JC075</strain>
    </source>
</reference>
<evidence type="ECO:0000313" key="1">
    <source>
        <dbReference type="EMBL" id="PXX97833.1"/>
    </source>
</evidence>
<dbReference type="EMBL" id="QFLI01000009">
    <property type="protein sequence ID" value="PXX97833.1"/>
    <property type="molecule type" value="Genomic_DNA"/>
</dbReference>
<dbReference type="GO" id="GO:0004452">
    <property type="term" value="F:isopentenyl-diphosphate delta-isomerase activity"/>
    <property type="evidence" value="ECO:0007669"/>
    <property type="project" value="InterPro"/>
</dbReference>
<evidence type="ECO:0000313" key="2">
    <source>
        <dbReference type="Proteomes" id="UP000248079"/>
    </source>
</evidence>
<accession>A0A2V3ZXH4</accession>
<dbReference type="OrthoDB" id="9795032at2"/>
<dbReference type="PANTHER" id="PTHR43665:SF1">
    <property type="entry name" value="ISOPENTENYL-DIPHOSPHATE DELTA-ISOMERASE"/>
    <property type="match status" value="1"/>
</dbReference>
<dbReference type="PANTHER" id="PTHR43665">
    <property type="entry name" value="ISOPENTENYL-DIPHOSPHATE DELTA-ISOMERASE"/>
    <property type="match status" value="1"/>
</dbReference>
<keyword evidence="2" id="KW-1185">Reference proteome</keyword>
<dbReference type="InterPro" id="IPR011179">
    <property type="entry name" value="IPdP_isomerase"/>
</dbReference>
<name>A0A2V3ZXH4_9BACT</name>
<dbReference type="GO" id="GO:0008299">
    <property type="term" value="P:isoprenoid biosynthetic process"/>
    <property type="evidence" value="ECO:0007669"/>
    <property type="project" value="InterPro"/>
</dbReference>
<dbReference type="InterPro" id="IPR013785">
    <property type="entry name" value="Aldolase_TIM"/>
</dbReference>